<dbReference type="OrthoDB" id="9812260at2"/>
<keyword evidence="7" id="KW-1185">Reference proteome</keyword>
<dbReference type="STRING" id="1526571.AT746_11155"/>
<dbReference type="Gene3D" id="3.30.70.270">
    <property type="match status" value="1"/>
</dbReference>
<feature type="transmembrane region" description="Helical" evidence="4">
    <location>
        <begin position="37"/>
        <end position="58"/>
    </location>
</feature>
<accession>A0A0U3BAV5</accession>
<gene>
    <name evidence="6" type="ORF">AT746_11155</name>
</gene>
<feature type="transmembrane region" description="Helical" evidence="4">
    <location>
        <begin position="96"/>
        <end position="114"/>
    </location>
</feature>
<comment type="cofactor">
    <cofactor evidence="1">
        <name>Mg(2+)</name>
        <dbReference type="ChEBI" id="CHEBI:18420"/>
    </cofactor>
</comment>
<dbReference type="GO" id="GO:0052621">
    <property type="term" value="F:diguanylate cyclase activity"/>
    <property type="evidence" value="ECO:0007669"/>
    <property type="project" value="UniProtKB-EC"/>
</dbReference>
<keyword evidence="4" id="KW-0812">Transmembrane</keyword>
<organism evidence="6 7">
    <name type="scientific">Lacimicrobium alkaliphilum</name>
    <dbReference type="NCBI Taxonomy" id="1526571"/>
    <lineage>
        <taxon>Bacteria</taxon>
        <taxon>Pseudomonadati</taxon>
        <taxon>Pseudomonadota</taxon>
        <taxon>Gammaproteobacteria</taxon>
        <taxon>Alteromonadales</taxon>
        <taxon>Alteromonadaceae</taxon>
        <taxon>Lacimicrobium</taxon>
    </lineage>
</organism>
<evidence type="ECO:0000313" key="6">
    <source>
        <dbReference type="EMBL" id="ALS98773.1"/>
    </source>
</evidence>
<dbReference type="NCBIfam" id="TIGR00254">
    <property type="entry name" value="GGDEF"/>
    <property type="match status" value="1"/>
</dbReference>
<dbReference type="Proteomes" id="UP000068447">
    <property type="component" value="Chromosome"/>
</dbReference>
<keyword evidence="4" id="KW-1133">Transmembrane helix</keyword>
<dbReference type="SMART" id="SM00267">
    <property type="entry name" value="GGDEF"/>
    <property type="match status" value="1"/>
</dbReference>
<evidence type="ECO:0000256" key="1">
    <source>
        <dbReference type="ARBA" id="ARBA00001946"/>
    </source>
</evidence>
<dbReference type="FunFam" id="3.30.70.270:FF:000001">
    <property type="entry name" value="Diguanylate cyclase domain protein"/>
    <property type="match status" value="1"/>
</dbReference>
<evidence type="ECO:0000313" key="7">
    <source>
        <dbReference type="Proteomes" id="UP000068447"/>
    </source>
</evidence>
<dbReference type="AlphaFoldDB" id="A0A0U3BAV5"/>
<dbReference type="InterPro" id="IPR043128">
    <property type="entry name" value="Rev_trsase/Diguanyl_cyclase"/>
</dbReference>
<dbReference type="EC" id="2.7.7.65" evidence="2"/>
<evidence type="ECO:0000259" key="5">
    <source>
        <dbReference type="PROSITE" id="PS50887"/>
    </source>
</evidence>
<dbReference type="PROSITE" id="PS50887">
    <property type="entry name" value="GGDEF"/>
    <property type="match status" value="1"/>
</dbReference>
<feature type="transmembrane region" description="Helical" evidence="4">
    <location>
        <begin position="126"/>
        <end position="144"/>
    </location>
</feature>
<evidence type="ECO:0000256" key="4">
    <source>
        <dbReference type="SAM" id="Phobius"/>
    </source>
</evidence>
<dbReference type="Pfam" id="PF00990">
    <property type="entry name" value="GGDEF"/>
    <property type="match status" value="1"/>
</dbReference>
<dbReference type="InterPro" id="IPR050469">
    <property type="entry name" value="Diguanylate_Cyclase"/>
</dbReference>
<dbReference type="SUPFAM" id="SSF55073">
    <property type="entry name" value="Nucleotide cyclase"/>
    <property type="match status" value="1"/>
</dbReference>
<dbReference type="InterPro" id="IPR000160">
    <property type="entry name" value="GGDEF_dom"/>
</dbReference>
<comment type="catalytic activity">
    <reaction evidence="3">
        <text>2 GTP = 3',3'-c-di-GMP + 2 diphosphate</text>
        <dbReference type="Rhea" id="RHEA:24898"/>
        <dbReference type="ChEBI" id="CHEBI:33019"/>
        <dbReference type="ChEBI" id="CHEBI:37565"/>
        <dbReference type="ChEBI" id="CHEBI:58805"/>
        <dbReference type="EC" id="2.7.7.65"/>
    </reaction>
</comment>
<feature type="transmembrane region" description="Helical" evidence="4">
    <location>
        <begin position="6"/>
        <end position="25"/>
    </location>
</feature>
<dbReference type="CDD" id="cd01949">
    <property type="entry name" value="GGDEF"/>
    <property type="match status" value="1"/>
</dbReference>
<keyword evidence="4" id="KW-0472">Membrane</keyword>
<sequence>MLSFGFNTAVLFIITTAFYFMIFILPRQAKANQQVALYCFQYSFVTTFLAFLAFTLRFQQWFELSVFLTSLFLLGALYLFYIGVRSRFALHLSRRGYWLIVAHILLFSILQWLTLYFSLSALVRDVIAFFNLSLPLWLTIFFLHQHPQRSNYGDRLVKIALAVIWLVLTLLLPSYIALTAPDSKELINIATLLAMVLECLLFCGVAISYIYDLVEKLKNDAYTDKLTGLRNRRFFNRITSGVFSSAQRYGLSTCVILADIDDFKKLNDTQGHIKGDGAIRSVADTLKGLLREEDILIRFGGEEFLALLPNTDFSTAEKVAERMCAAVEALPAENPALKVTLSLGVSQVENLQDLEAAIHRADAAMYQAKQQGKNQVARDKDVPPLAATCD</sequence>
<dbReference type="RefSeq" id="WP_062480319.1">
    <property type="nucleotide sequence ID" value="NZ_CP013650.1"/>
</dbReference>
<evidence type="ECO:0000256" key="3">
    <source>
        <dbReference type="ARBA" id="ARBA00034247"/>
    </source>
</evidence>
<feature type="transmembrane region" description="Helical" evidence="4">
    <location>
        <begin position="189"/>
        <end position="211"/>
    </location>
</feature>
<evidence type="ECO:0000256" key="2">
    <source>
        <dbReference type="ARBA" id="ARBA00012528"/>
    </source>
</evidence>
<dbReference type="PANTHER" id="PTHR45138:SF9">
    <property type="entry name" value="DIGUANYLATE CYCLASE DGCM-RELATED"/>
    <property type="match status" value="1"/>
</dbReference>
<protein>
    <recommendedName>
        <fullName evidence="2">diguanylate cyclase</fullName>
        <ecNumber evidence="2">2.7.7.65</ecNumber>
    </recommendedName>
</protein>
<reference evidence="6 7" key="1">
    <citation type="submission" date="2015-12" db="EMBL/GenBank/DDBJ databases">
        <title>Complete genome of Lacimicrobium alkaliphilum KCTC 32984.</title>
        <authorList>
            <person name="Kim S.-G."/>
            <person name="Lee Y.-J."/>
        </authorList>
    </citation>
    <scope>NUCLEOTIDE SEQUENCE [LARGE SCALE GENOMIC DNA]</scope>
    <source>
        <strain evidence="6 7">YelD216</strain>
    </source>
</reference>
<proteinExistence type="predicted"/>
<name>A0A0U3BAV5_9ALTE</name>
<feature type="domain" description="GGDEF" evidence="5">
    <location>
        <begin position="251"/>
        <end position="381"/>
    </location>
</feature>
<dbReference type="InterPro" id="IPR029787">
    <property type="entry name" value="Nucleotide_cyclase"/>
</dbReference>
<dbReference type="KEGG" id="lal:AT746_11155"/>
<dbReference type="PANTHER" id="PTHR45138">
    <property type="entry name" value="REGULATORY COMPONENTS OF SENSORY TRANSDUCTION SYSTEM"/>
    <property type="match status" value="1"/>
</dbReference>
<dbReference type="EMBL" id="CP013650">
    <property type="protein sequence ID" value="ALS98773.1"/>
    <property type="molecule type" value="Genomic_DNA"/>
</dbReference>
<feature type="transmembrane region" description="Helical" evidence="4">
    <location>
        <begin position="64"/>
        <end position="84"/>
    </location>
</feature>
<feature type="transmembrane region" description="Helical" evidence="4">
    <location>
        <begin position="156"/>
        <end position="177"/>
    </location>
</feature>